<dbReference type="CDD" id="cd00959">
    <property type="entry name" value="DeoC"/>
    <property type="match status" value="1"/>
</dbReference>
<feature type="compositionally biased region" description="Pro residues" evidence="8">
    <location>
        <begin position="22"/>
        <end position="37"/>
    </location>
</feature>
<evidence type="ECO:0000256" key="7">
    <source>
        <dbReference type="ARBA" id="ARBA00048791"/>
    </source>
</evidence>
<dbReference type="Pfam" id="PF01791">
    <property type="entry name" value="DeoC"/>
    <property type="match status" value="1"/>
</dbReference>
<dbReference type="HAMAP" id="MF_00114">
    <property type="entry name" value="DeoC_type1"/>
    <property type="match status" value="1"/>
</dbReference>
<dbReference type="Gene3D" id="3.20.20.70">
    <property type="entry name" value="Aldolase class I"/>
    <property type="match status" value="1"/>
</dbReference>
<dbReference type="InterPro" id="IPR013785">
    <property type="entry name" value="Aldolase_TIM"/>
</dbReference>
<keyword evidence="5" id="KW-0704">Schiff base</keyword>
<keyword evidence="10" id="KW-1185">Reference proteome</keyword>
<dbReference type="GO" id="GO:0016052">
    <property type="term" value="P:carbohydrate catabolic process"/>
    <property type="evidence" value="ECO:0007669"/>
    <property type="project" value="TreeGrafter"/>
</dbReference>
<evidence type="ECO:0000256" key="4">
    <source>
        <dbReference type="ARBA" id="ARBA00023239"/>
    </source>
</evidence>
<dbReference type="InterPro" id="IPR028581">
    <property type="entry name" value="DeoC_typeI"/>
</dbReference>
<dbReference type="SMART" id="SM01133">
    <property type="entry name" value="DeoC"/>
    <property type="match status" value="1"/>
</dbReference>
<dbReference type="PANTHER" id="PTHR10889">
    <property type="entry name" value="DEOXYRIBOSE-PHOSPHATE ALDOLASE"/>
    <property type="match status" value="1"/>
</dbReference>
<dbReference type="InterPro" id="IPR011343">
    <property type="entry name" value="DeoC"/>
</dbReference>
<keyword evidence="3" id="KW-0963">Cytoplasm</keyword>
<feature type="region of interest" description="Disordered" evidence="8">
    <location>
        <begin position="1"/>
        <end position="61"/>
    </location>
</feature>
<name>A0AAV9VT01_9PEZI</name>
<proteinExistence type="inferred from homology"/>
<evidence type="ECO:0000256" key="2">
    <source>
        <dbReference type="ARBA" id="ARBA00012515"/>
    </source>
</evidence>
<comment type="catalytic activity">
    <reaction evidence="7">
        <text>2-deoxy-D-ribose 5-phosphate = D-glyceraldehyde 3-phosphate + acetaldehyde</text>
        <dbReference type="Rhea" id="RHEA:12821"/>
        <dbReference type="ChEBI" id="CHEBI:15343"/>
        <dbReference type="ChEBI" id="CHEBI:59776"/>
        <dbReference type="ChEBI" id="CHEBI:62877"/>
        <dbReference type="EC" id="4.1.2.4"/>
    </reaction>
</comment>
<reference evidence="9 10" key="1">
    <citation type="submission" date="2023-08" db="EMBL/GenBank/DDBJ databases">
        <authorList>
            <person name="Palmer J.M."/>
        </authorList>
    </citation>
    <scope>NUCLEOTIDE SEQUENCE [LARGE SCALE GENOMIC DNA]</scope>
    <source>
        <strain evidence="9 10">TWF481</strain>
    </source>
</reference>
<comment type="similarity">
    <text evidence="1">Belongs to the DeoC/FbaB aldolase family. DeoC type 1 subfamily.</text>
</comment>
<evidence type="ECO:0000256" key="8">
    <source>
        <dbReference type="SAM" id="MobiDB-lite"/>
    </source>
</evidence>
<accession>A0AAV9VT01</accession>
<dbReference type="EMBL" id="JAVHJL010000011">
    <property type="protein sequence ID" value="KAK6496351.1"/>
    <property type="molecule type" value="Genomic_DNA"/>
</dbReference>
<evidence type="ECO:0000256" key="6">
    <source>
        <dbReference type="ARBA" id="ARBA00032755"/>
    </source>
</evidence>
<dbReference type="InterPro" id="IPR002915">
    <property type="entry name" value="DeoC/FbaB/LacD_aldolase"/>
</dbReference>
<dbReference type="GO" id="GO:0009264">
    <property type="term" value="P:deoxyribonucleotide catabolic process"/>
    <property type="evidence" value="ECO:0007669"/>
    <property type="project" value="InterPro"/>
</dbReference>
<feature type="region of interest" description="Disordered" evidence="8">
    <location>
        <begin position="198"/>
        <end position="229"/>
    </location>
</feature>
<evidence type="ECO:0000256" key="5">
    <source>
        <dbReference type="ARBA" id="ARBA00023270"/>
    </source>
</evidence>
<organism evidence="9 10">
    <name type="scientific">Arthrobotrys musiformis</name>
    <dbReference type="NCBI Taxonomy" id="47236"/>
    <lineage>
        <taxon>Eukaryota</taxon>
        <taxon>Fungi</taxon>
        <taxon>Dikarya</taxon>
        <taxon>Ascomycota</taxon>
        <taxon>Pezizomycotina</taxon>
        <taxon>Orbiliomycetes</taxon>
        <taxon>Orbiliales</taxon>
        <taxon>Orbiliaceae</taxon>
        <taxon>Arthrobotrys</taxon>
    </lineage>
</organism>
<feature type="compositionally biased region" description="Polar residues" evidence="8">
    <location>
        <begin position="51"/>
        <end position="61"/>
    </location>
</feature>
<evidence type="ECO:0000313" key="10">
    <source>
        <dbReference type="Proteomes" id="UP001370758"/>
    </source>
</evidence>
<evidence type="ECO:0000256" key="3">
    <source>
        <dbReference type="ARBA" id="ARBA00022490"/>
    </source>
</evidence>
<dbReference type="GO" id="GO:0004139">
    <property type="term" value="F:deoxyribose-phosphate aldolase activity"/>
    <property type="evidence" value="ECO:0007669"/>
    <property type="project" value="UniProtKB-EC"/>
</dbReference>
<dbReference type="NCBIfam" id="TIGR00126">
    <property type="entry name" value="deoC"/>
    <property type="match status" value="1"/>
</dbReference>
<evidence type="ECO:0000313" key="9">
    <source>
        <dbReference type="EMBL" id="KAK6496351.1"/>
    </source>
</evidence>
<sequence length="519" mass="56994">MPTSPPPPHNPPGFSPVIDSPSPSPPDSPPSAFPPLPDITVTVTAPVGSDCTPTDQNQRPNLYQLETPVLEYNPRGRYRHQAWHRRSYSQPPPVQSQFNYNYNQALVQSQYDYNYNQPLFQSQSDYNQAPIWSRSSYSEKAIKELDKEYKKELRRADREVQHHTVVSKSIRFPPIPRAGLEQIFTPLPPLPPPPHFVPLPLPPPPRPPPGLEAPPSPVLEPLSAPPSPPEFALSPEELEFYTLFAEEMQYAALETRSTEELTPLIDAHIQKILEDLKAEETYTPTIVEDLTKPTEKLAQTIDHTLLKPEATEEQIKALCEEAIEHGFKSCCINPSHVRLVSTTLVNTPQTVTCSVIGFPLGATTTASKCYEASLAIFDGAKEIDMVLPVGQFLQSDYSYVYNDIMSVVRSAKGIPVKVIIETSLLKTQEQKIAACWIAAEAGASWVKTSTGFNGGGASVEDVRLMRVAVAFKEGVKVKASGGVRNFEQAIEMVKAGASRIGTSNGVAIMGGKKAEGGAY</sequence>
<protein>
    <recommendedName>
        <fullName evidence="2">deoxyribose-phosphate aldolase</fullName>
        <ecNumber evidence="2">4.1.2.4</ecNumber>
    </recommendedName>
    <alternativeName>
        <fullName evidence="6">2-deoxy-D-ribose 5-phosphate aldolase</fullName>
    </alternativeName>
</protein>
<dbReference type="FunFam" id="3.20.20.70:FF:000044">
    <property type="entry name" value="Deoxyribose-phosphate aldolase"/>
    <property type="match status" value="1"/>
</dbReference>
<keyword evidence="4" id="KW-0456">Lyase</keyword>
<dbReference type="EC" id="4.1.2.4" evidence="2"/>
<dbReference type="GO" id="GO:0005737">
    <property type="term" value="C:cytoplasm"/>
    <property type="evidence" value="ECO:0007669"/>
    <property type="project" value="InterPro"/>
</dbReference>
<dbReference type="AlphaFoldDB" id="A0AAV9VT01"/>
<gene>
    <name evidence="9" type="ORF">TWF481_002376</name>
</gene>
<dbReference type="Proteomes" id="UP001370758">
    <property type="component" value="Unassembled WGS sequence"/>
</dbReference>
<dbReference type="PANTHER" id="PTHR10889:SF1">
    <property type="entry name" value="DEOXYRIBOSE-PHOSPHATE ALDOLASE"/>
    <property type="match status" value="1"/>
</dbReference>
<comment type="caution">
    <text evidence="9">The sequence shown here is derived from an EMBL/GenBank/DDBJ whole genome shotgun (WGS) entry which is preliminary data.</text>
</comment>
<dbReference type="SUPFAM" id="SSF51569">
    <property type="entry name" value="Aldolase"/>
    <property type="match status" value="1"/>
</dbReference>
<evidence type="ECO:0000256" key="1">
    <source>
        <dbReference type="ARBA" id="ARBA00010936"/>
    </source>
</evidence>
<feature type="compositionally biased region" description="Pro residues" evidence="8">
    <location>
        <begin position="1"/>
        <end position="14"/>
    </location>
</feature>